<feature type="repeat" description="ANK" evidence="7">
    <location>
        <begin position="390"/>
        <end position="422"/>
    </location>
</feature>
<dbReference type="EMBL" id="OU900100">
    <property type="protein sequence ID" value="CAG9864303.1"/>
    <property type="molecule type" value="Genomic_DNA"/>
</dbReference>
<dbReference type="Pfam" id="PF12796">
    <property type="entry name" value="Ank_2"/>
    <property type="match status" value="2"/>
</dbReference>
<keyword evidence="3 8" id="KW-0378">Hydrolase</keyword>
<evidence type="ECO:0000256" key="5">
    <source>
        <dbReference type="ARBA" id="ARBA00023098"/>
    </source>
</evidence>
<dbReference type="PROSITE" id="PS50088">
    <property type="entry name" value="ANK_REPEAT"/>
    <property type="match status" value="3"/>
</dbReference>
<dbReference type="GO" id="GO:0016042">
    <property type="term" value="P:lipid catabolic process"/>
    <property type="evidence" value="ECO:0007669"/>
    <property type="project" value="UniProtKB-UniRule"/>
</dbReference>
<evidence type="ECO:0000256" key="2">
    <source>
        <dbReference type="ARBA" id="ARBA00022737"/>
    </source>
</evidence>
<evidence type="ECO:0000256" key="6">
    <source>
        <dbReference type="ARBA" id="ARBA00023422"/>
    </source>
</evidence>
<protein>
    <recommendedName>
        <fullName evidence="1">phospholipase A2</fullName>
        <ecNumber evidence="1">3.1.1.4</ecNumber>
    </recommendedName>
</protein>
<reference evidence="10" key="1">
    <citation type="submission" date="2022-01" db="EMBL/GenBank/DDBJ databases">
        <authorList>
            <person name="King R."/>
        </authorList>
    </citation>
    <scope>NUCLEOTIDE SEQUENCE</scope>
</reference>
<dbReference type="Pfam" id="PF01734">
    <property type="entry name" value="Patatin"/>
    <property type="match status" value="1"/>
</dbReference>
<accession>A0A9N9XTB2</accession>
<dbReference type="GO" id="GO:2000304">
    <property type="term" value="P:positive regulation of ceramide biosynthetic process"/>
    <property type="evidence" value="ECO:0007669"/>
    <property type="project" value="TreeGrafter"/>
</dbReference>
<organism evidence="10 11">
    <name type="scientific">Phyllotreta striolata</name>
    <name type="common">Striped flea beetle</name>
    <name type="synonym">Crioceris striolata</name>
    <dbReference type="NCBI Taxonomy" id="444603"/>
    <lineage>
        <taxon>Eukaryota</taxon>
        <taxon>Metazoa</taxon>
        <taxon>Ecdysozoa</taxon>
        <taxon>Arthropoda</taxon>
        <taxon>Hexapoda</taxon>
        <taxon>Insecta</taxon>
        <taxon>Pterygota</taxon>
        <taxon>Neoptera</taxon>
        <taxon>Endopterygota</taxon>
        <taxon>Coleoptera</taxon>
        <taxon>Polyphaga</taxon>
        <taxon>Cucujiformia</taxon>
        <taxon>Chrysomeloidea</taxon>
        <taxon>Chrysomelidae</taxon>
        <taxon>Galerucinae</taxon>
        <taxon>Alticini</taxon>
        <taxon>Phyllotreta</taxon>
    </lineage>
</organism>
<dbReference type="OrthoDB" id="10021675at2759"/>
<evidence type="ECO:0000256" key="1">
    <source>
        <dbReference type="ARBA" id="ARBA00013278"/>
    </source>
</evidence>
<dbReference type="SUPFAM" id="SSF52151">
    <property type="entry name" value="FabD/lysophospholipase-like"/>
    <property type="match status" value="1"/>
</dbReference>
<dbReference type="InterPro" id="IPR047148">
    <property type="entry name" value="PLPL9"/>
</dbReference>
<dbReference type="SUPFAM" id="SSF48403">
    <property type="entry name" value="Ankyrin repeat"/>
    <property type="match status" value="1"/>
</dbReference>
<feature type="active site" description="Nucleophile" evidence="8">
    <location>
        <position position="551"/>
    </location>
</feature>
<dbReference type="GO" id="GO:0047499">
    <property type="term" value="F:calcium-independent phospholipase A2 activity"/>
    <property type="evidence" value="ECO:0007669"/>
    <property type="project" value="InterPro"/>
</dbReference>
<dbReference type="EC" id="3.1.1.4" evidence="1"/>
<gene>
    <name evidence="10" type="ORF">PHYEVI_LOCUS10560</name>
</gene>
<keyword evidence="4 7" id="KW-0040">ANK repeat</keyword>
<feature type="domain" description="PNPLA" evidence="9">
    <location>
        <begin position="513"/>
        <end position="695"/>
    </location>
</feature>
<dbReference type="CDD" id="cd07212">
    <property type="entry name" value="Pat_PNPLA9"/>
    <property type="match status" value="1"/>
</dbReference>
<keyword evidence="5 8" id="KW-0443">Lipid metabolism</keyword>
<dbReference type="Gene3D" id="1.25.40.20">
    <property type="entry name" value="Ankyrin repeat-containing domain"/>
    <property type="match status" value="2"/>
</dbReference>
<dbReference type="InterPro" id="IPR016035">
    <property type="entry name" value="Acyl_Trfase/lysoPLipase"/>
</dbReference>
<evidence type="ECO:0000256" key="7">
    <source>
        <dbReference type="PROSITE-ProRule" id="PRU00023"/>
    </source>
</evidence>
<feature type="short sequence motif" description="GXSXG" evidence="8">
    <location>
        <begin position="549"/>
        <end position="553"/>
    </location>
</feature>
<feature type="active site" description="Proton acceptor" evidence="8">
    <location>
        <position position="682"/>
    </location>
</feature>
<feature type="repeat" description="ANK" evidence="7">
    <location>
        <begin position="261"/>
        <end position="293"/>
    </location>
</feature>
<dbReference type="Proteomes" id="UP001153712">
    <property type="component" value="Chromosome 7"/>
</dbReference>
<keyword evidence="11" id="KW-1185">Reference proteome</keyword>
<dbReference type="GO" id="GO:0005739">
    <property type="term" value="C:mitochondrion"/>
    <property type="evidence" value="ECO:0007669"/>
    <property type="project" value="TreeGrafter"/>
</dbReference>
<evidence type="ECO:0000256" key="8">
    <source>
        <dbReference type="PROSITE-ProRule" id="PRU01161"/>
    </source>
</evidence>
<feature type="repeat" description="ANK" evidence="7">
    <location>
        <begin position="194"/>
        <end position="226"/>
    </location>
</feature>
<dbReference type="Gene3D" id="3.40.1090.10">
    <property type="entry name" value="Cytosolic phospholipase A2 catalytic domain"/>
    <property type="match status" value="1"/>
</dbReference>
<dbReference type="PANTHER" id="PTHR24139:SF34">
    <property type="entry name" value="85_88 KDA CALCIUM-INDEPENDENT PHOSPHOLIPASE A2"/>
    <property type="match status" value="1"/>
</dbReference>
<dbReference type="PROSITE" id="PS51635">
    <property type="entry name" value="PNPLA"/>
    <property type="match status" value="1"/>
</dbReference>
<dbReference type="PROSITE" id="PS50297">
    <property type="entry name" value="ANK_REP_REGION"/>
    <property type="match status" value="2"/>
</dbReference>
<dbReference type="InterPro" id="IPR002641">
    <property type="entry name" value="PNPLA_dom"/>
</dbReference>
<dbReference type="SMART" id="SM00248">
    <property type="entry name" value="ANK"/>
    <property type="match status" value="5"/>
</dbReference>
<proteinExistence type="predicted"/>
<evidence type="ECO:0000313" key="11">
    <source>
        <dbReference type="Proteomes" id="UP001153712"/>
    </source>
</evidence>
<keyword evidence="2" id="KW-0677">Repeat</keyword>
<evidence type="ECO:0000256" key="4">
    <source>
        <dbReference type="ARBA" id="ARBA00023043"/>
    </source>
</evidence>
<dbReference type="GO" id="GO:0052816">
    <property type="term" value="F:long-chain fatty acyl-CoA hydrolase activity"/>
    <property type="evidence" value="ECO:0007669"/>
    <property type="project" value="TreeGrafter"/>
</dbReference>
<comment type="catalytic activity">
    <reaction evidence="6">
        <text>a 1,2-diacyl-sn-glycero-3-phosphocholine + H2O = a 1-acyl-sn-glycero-3-phosphocholine + a fatty acid + H(+)</text>
        <dbReference type="Rhea" id="RHEA:15801"/>
        <dbReference type="ChEBI" id="CHEBI:15377"/>
        <dbReference type="ChEBI" id="CHEBI:15378"/>
        <dbReference type="ChEBI" id="CHEBI:28868"/>
        <dbReference type="ChEBI" id="CHEBI:57643"/>
        <dbReference type="ChEBI" id="CHEBI:58168"/>
        <dbReference type="EC" id="3.1.1.4"/>
    </reaction>
    <physiologicalReaction direction="left-to-right" evidence="6">
        <dbReference type="Rhea" id="RHEA:15802"/>
    </physiologicalReaction>
</comment>
<dbReference type="InterPro" id="IPR036770">
    <property type="entry name" value="Ankyrin_rpt-contain_sf"/>
</dbReference>
<dbReference type="InterPro" id="IPR002110">
    <property type="entry name" value="Ankyrin_rpt"/>
</dbReference>
<evidence type="ECO:0000256" key="3">
    <source>
        <dbReference type="ARBA" id="ARBA00022801"/>
    </source>
</evidence>
<dbReference type="PANTHER" id="PTHR24139">
    <property type="entry name" value="CALCIUM-INDEPENDENT PHOSPHOLIPASE A2"/>
    <property type="match status" value="1"/>
</dbReference>
<feature type="short sequence motif" description="GXGXXG" evidence="8">
    <location>
        <begin position="517"/>
        <end position="522"/>
    </location>
</feature>
<keyword evidence="8" id="KW-0442">Lipid degradation</keyword>
<name>A0A9N9XTB2_PHYSR</name>
<dbReference type="AlphaFoldDB" id="A0A9N9XTB2"/>
<sequence length="839" mass="92967">MEEYKNQLWNKTEEMAQKLKDELSNKQNFMMEKIKDVSEMGNEVLRSLLSAEPPPNKVMETRSDLFSSRDIHSREDGLVLYLPPPMSQKTKTTSNYEIVLHRPATETLHQLFSLFRTPSLEEAEIRFLTFKDKIPPFVEVAKEMFNLNGLQKLCDVLVDHPTWTLAHVAAHFALYDLFNDPKINCFLNSTDIETGMSPLQVAITTQNVKTVQILISANSSLEHLDHNANSVFHYAASTTKDIIGALAQSTPLRCLNARNKNGHTPLHMACLADKPDCVKALLLAGADVNITATKSEHPDSPGTVEPSYVGNYLQNNPNTFYLKDIKNGGTPLHWASSRQVIEALIDVNCHINALNFEQKTALHVMVERNRLDCVCALLSRQANADLGDFDGNRPIHLAVKTNNPAILQALIIFDVDLDVLNNKGETARHLITADQEPKLLYYLAAVGAKRCLPGTEGCTDGCSTDGTYDGIPPPKVIGPTNRDILNSMLSVATMEVASNKFENGDMPKSGRLLCLDGGGIRGLVLIQMLLELEKVVGKPIKECFDWLAGTSTGGILALAIASGKTLKECLCLYFRLKETAFTGNRPYSSDNLETILKDTFGTDTVMSDIKKPRVMVTGVLADRKPVELHLFRTYTSPNDILQVQHDSPYELPPPPEEQFVWQVGRATGAAPTYFRAFGRFLDGGLIANNPTLDALTEIHEHTLALKAKDRESEACPVTVVVSLGTGLVPVTEVKGIDVFRPETIWDSAKLLSLVMGIGFLGTLLVDQATSSDGRVVDRARAWCSTVGIPYFRFCPQMSEDIAMDEKSDEKLCKMLWETKVYMHENGQVMIELAHLLNRI</sequence>
<evidence type="ECO:0000313" key="10">
    <source>
        <dbReference type="EMBL" id="CAG9864303.1"/>
    </source>
</evidence>
<evidence type="ECO:0000259" key="9">
    <source>
        <dbReference type="PROSITE" id="PS51635"/>
    </source>
</evidence>
<feature type="short sequence motif" description="DGA/G" evidence="8">
    <location>
        <begin position="682"/>
        <end position="684"/>
    </location>
</feature>